<feature type="region of interest" description="Disordered" evidence="1">
    <location>
        <begin position="41"/>
        <end position="60"/>
    </location>
</feature>
<proteinExistence type="predicted"/>
<dbReference type="Proteomes" id="UP001362999">
    <property type="component" value="Unassembled WGS sequence"/>
</dbReference>
<name>A0AAV9Z6S7_9AGAR</name>
<feature type="region of interest" description="Disordered" evidence="1">
    <location>
        <begin position="1"/>
        <end position="33"/>
    </location>
</feature>
<evidence type="ECO:0000313" key="2">
    <source>
        <dbReference type="EMBL" id="KAK6974094.1"/>
    </source>
</evidence>
<evidence type="ECO:0000313" key="3">
    <source>
        <dbReference type="Proteomes" id="UP001362999"/>
    </source>
</evidence>
<feature type="compositionally biased region" description="Low complexity" evidence="1">
    <location>
        <begin position="1"/>
        <end position="20"/>
    </location>
</feature>
<dbReference type="AlphaFoldDB" id="A0AAV9Z6S7"/>
<comment type="caution">
    <text evidence="2">The sequence shown here is derived from an EMBL/GenBank/DDBJ whole genome shotgun (WGS) entry which is preliminary data.</text>
</comment>
<evidence type="ECO:0000256" key="1">
    <source>
        <dbReference type="SAM" id="MobiDB-lite"/>
    </source>
</evidence>
<keyword evidence="3" id="KW-1185">Reference proteome</keyword>
<organism evidence="2 3">
    <name type="scientific">Favolaschia claudopus</name>
    <dbReference type="NCBI Taxonomy" id="2862362"/>
    <lineage>
        <taxon>Eukaryota</taxon>
        <taxon>Fungi</taxon>
        <taxon>Dikarya</taxon>
        <taxon>Basidiomycota</taxon>
        <taxon>Agaricomycotina</taxon>
        <taxon>Agaricomycetes</taxon>
        <taxon>Agaricomycetidae</taxon>
        <taxon>Agaricales</taxon>
        <taxon>Marasmiineae</taxon>
        <taxon>Mycenaceae</taxon>
        <taxon>Favolaschia</taxon>
    </lineage>
</organism>
<accession>A0AAV9Z6S7</accession>
<gene>
    <name evidence="2" type="ORF">R3P38DRAFT_3239962</name>
</gene>
<dbReference type="EMBL" id="JAWWNJ010000188">
    <property type="protein sequence ID" value="KAK6974094.1"/>
    <property type="molecule type" value="Genomic_DNA"/>
</dbReference>
<sequence length="60" mass="6193">MSTSAPANNSVPPAPSSSSAAPPPADITPAKRAYEDCVADLRLNSGNDAPPRKKSKREAM</sequence>
<reference evidence="2 3" key="1">
    <citation type="journal article" date="2024" name="J Genomics">
        <title>Draft genome sequencing and assembly of Favolaschia claudopus CIRM-BRFM 2984 isolated from oak limbs.</title>
        <authorList>
            <person name="Navarro D."/>
            <person name="Drula E."/>
            <person name="Chaduli D."/>
            <person name="Cazenave R."/>
            <person name="Ahrendt S."/>
            <person name="Wang J."/>
            <person name="Lipzen A."/>
            <person name="Daum C."/>
            <person name="Barry K."/>
            <person name="Grigoriev I.V."/>
            <person name="Favel A."/>
            <person name="Rosso M.N."/>
            <person name="Martin F."/>
        </authorList>
    </citation>
    <scope>NUCLEOTIDE SEQUENCE [LARGE SCALE GENOMIC DNA]</scope>
    <source>
        <strain evidence="2 3">CIRM-BRFM 2984</strain>
    </source>
</reference>
<protein>
    <submittedName>
        <fullName evidence="2">Uncharacterized protein</fullName>
    </submittedName>
</protein>